<keyword evidence="7" id="KW-0649">Protein kinase inhibitor</keyword>
<dbReference type="Proteomes" id="UP000092462">
    <property type="component" value="Unassembled WGS sequence"/>
</dbReference>
<evidence type="ECO:0000256" key="8">
    <source>
        <dbReference type="ARBA" id="ARBA00023136"/>
    </source>
</evidence>
<dbReference type="VEuPathDB" id="VectorBase:PPAPM1_001110"/>
<dbReference type="AlphaFoldDB" id="A0A1B0D1H2"/>
<evidence type="ECO:0000256" key="5">
    <source>
        <dbReference type="ARBA" id="ARBA00022692"/>
    </source>
</evidence>
<protein>
    <submittedName>
        <fullName evidence="10">Uncharacterized protein</fullName>
    </submittedName>
</protein>
<dbReference type="InterPro" id="IPR004171">
    <property type="entry name" value="cAMP_dep_PKI"/>
</dbReference>
<feature type="region of interest" description="Disordered" evidence="9">
    <location>
        <begin position="1"/>
        <end position="25"/>
    </location>
</feature>
<dbReference type="EMBL" id="AJVK01022014">
    <property type="status" value="NOT_ANNOTATED_CDS"/>
    <property type="molecule type" value="Genomic_DNA"/>
</dbReference>
<dbReference type="GO" id="GO:0016020">
    <property type="term" value="C:membrane"/>
    <property type="evidence" value="ECO:0007669"/>
    <property type="project" value="UniProtKB-SubCell"/>
</dbReference>
<dbReference type="EMBL" id="AJVK01022012">
    <property type="status" value="NOT_ANNOTATED_CDS"/>
    <property type="molecule type" value="Genomic_DNA"/>
</dbReference>
<feature type="compositionally biased region" description="Polar residues" evidence="9">
    <location>
        <begin position="53"/>
        <end position="70"/>
    </location>
</feature>
<evidence type="ECO:0000256" key="3">
    <source>
        <dbReference type="ARBA" id="ARBA00006393"/>
    </source>
</evidence>
<evidence type="ECO:0000256" key="7">
    <source>
        <dbReference type="ARBA" id="ARBA00023013"/>
    </source>
</evidence>
<comment type="similarity">
    <text evidence="3">Belongs to the PKI family.</text>
</comment>
<dbReference type="EMBL" id="AJVK01022013">
    <property type="status" value="NOT_ANNOTATED_CDS"/>
    <property type="molecule type" value="Genomic_DNA"/>
</dbReference>
<evidence type="ECO:0000313" key="11">
    <source>
        <dbReference type="Proteomes" id="UP000092462"/>
    </source>
</evidence>
<evidence type="ECO:0000256" key="2">
    <source>
        <dbReference type="ARBA" id="ARBA00004141"/>
    </source>
</evidence>
<dbReference type="Pfam" id="PF04117">
    <property type="entry name" value="Mpv17_PMP22"/>
    <property type="match status" value="1"/>
</dbReference>
<keyword evidence="5" id="KW-0812">Transmembrane</keyword>
<accession>A0A1B0D1H2</accession>
<comment type="similarity">
    <text evidence="4">Belongs to the peroxisomal membrane protein PXMP2/4 family.</text>
</comment>
<dbReference type="EnsemblMetazoa" id="PPAI001195-RA">
    <property type="protein sequence ID" value="PPAI001195-PA"/>
    <property type="gene ID" value="PPAI001195"/>
</dbReference>
<dbReference type="GO" id="GO:0004862">
    <property type="term" value="F:cAMP-dependent protein kinase inhibitor activity"/>
    <property type="evidence" value="ECO:0007669"/>
    <property type="project" value="InterPro"/>
</dbReference>
<reference evidence="10" key="1">
    <citation type="submission" date="2022-08" db="UniProtKB">
        <authorList>
            <consortium name="EnsemblMetazoa"/>
        </authorList>
    </citation>
    <scope>IDENTIFICATION</scope>
    <source>
        <strain evidence="10">Israel</strain>
    </source>
</reference>
<sequence>MDTQKEESASSSTVDENSEFYNSGRVGRRNALPDILSDHCRTTTADLPERLSALSTSDNPSSEAGPSGVNSSQATSTATTNYLDILLTNYCIWPWVQLANFSVVPLNYQVLVVQFVAIFWNTYLSWKTNKSQENLAMSTF</sequence>
<dbReference type="PANTHER" id="PTHR15416">
    <property type="entry name" value="CAMP-DEPENDENT PROTEIN KINASE INHIBITOR/PKI"/>
    <property type="match status" value="1"/>
</dbReference>
<evidence type="ECO:0000256" key="6">
    <source>
        <dbReference type="ARBA" id="ARBA00022989"/>
    </source>
</evidence>
<name>A0A1B0D1H2_PHLPP</name>
<comment type="subcellular location">
    <subcellularLocation>
        <location evidence="2">Membrane</location>
        <topology evidence="2">Multi-pass membrane protein</topology>
    </subcellularLocation>
</comment>
<evidence type="ECO:0000256" key="4">
    <source>
        <dbReference type="ARBA" id="ARBA00006824"/>
    </source>
</evidence>
<feature type="region of interest" description="Disordered" evidence="9">
    <location>
        <begin position="48"/>
        <end position="75"/>
    </location>
</feature>
<comment type="function">
    <text evidence="1">Extremely potent competitive inhibitor of cAMP-dependent protein kinase activity, this protein interacts with the catalytic subunit of the enzyme after the cAMP-induced dissociation of its regulatory chains.</text>
</comment>
<organism evidence="10 11">
    <name type="scientific">Phlebotomus papatasi</name>
    <name type="common">Sandfly</name>
    <dbReference type="NCBI Taxonomy" id="29031"/>
    <lineage>
        <taxon>Eukaryota</taxon>
        <taxon>Metazoa</taxon>
        <taxon>Ecdysozoa</taxon>
        <taxon>Arthropoda</taxon>
        <taxon>Hexapoda</taxon>
        <taxon>Insecta</taxon>
        <taxon>Pterygota</taxon>
        <taxon>Neoptera</taxon>
        <taxon>Endopterygota</taxon>
        <taxon>Diptera</taxon>
        <taxon>Nematocera</taxon>
        <taxon>Psychodoidea</taxon>
        <taxon>Psychodidae</taxon>
        <taxon>Phlebotomus</taxon>
        <taxon>Phlebotomus</taxon>
    </lineage>
</organism>
<dbReference type="VEuPathDB" id="VectorBase:PPAI001195"/>
<keyword evidence="6" id="KW-1133">Transmembrane helix</keyword>
<evidence type="ECO:0000313" key="10">
    <source>
        <dbReference type="EnsemblMetazoa" id="PPAI001195-PA"/>
    </source>
</evidence>
<keyword evidence="8" id="KW-0472">Membrane</keyword>
<keyword evidence="11" id="KW-1185">Reference proteome</keyword>
<feature type="compositionally biased region" description="Polar residues" evidence="9">
    <location>
        <begin position="9"/>
        <end position="21"/>
    </location>
</feature>
<evidence type="ECO:0000256" key="1">
    <source>
        <dbReference type="ARBA" id="ARBA00002844"/>
    </source>
</evidence>
<proteinExistence type="inferred from homology"/>
<dbReference type="InterPro" id="IPR007248">
    <property type="entry name" value="Mpv17_PMP22"/>
</dbReference>
<evidence type="ECO:0000256" key="9">
    <source>
        <dbReference type="SAM" id="MobiDB-lite"/>
    </source>
</evidence>